<dbReference type="PANTHER" id="PTHR12925:SF0">
    <property type="entry name" value="PROTEIN HIKESHI"/>
    <property type="match status" value="1"/>
</dbReference>
<dbReference type="GO" id="GO:0005829">
    <property type="term" value="C:cytosol"/>
    <property type="evidence" value="ECO:0007669"/>
    <property type="project" value="TreeGrafter"/>
</dbReference>
<dbReference type="GO" id="GO:0061608">
    <property type="term" value="F:nuclear import signal receptor activity"/>
    <property type="evidence" value="ECO:0007669"/>
    <property type="project" value="TreeGrafter"/>
</dbReference>
<evidence type="ECO:0000313" key="1">
    <source>
        <dbReference type="EMBL" id="SZX64575.1"/>
    </source>
</evidence>
<gene>
    <name evidence="1" type="ORF">BQ4739_LOCUS5080</name>
</gene>
<dbReference type="STRING" id="3088.A0A383VG88"/>
<accession>A0A383VG88</accession>
<proteinExistence type="predicted"/>
<dbReference type="Proteomes" id="UP000256970">
    <property type="component" value="Unassembled WGS sequence"/>
</dbReference>
<organism evidence="1 2">
    <name type="scientific">Tetradesmus obliquus</name>
    <name type="common">Green alga</name>
    <name type="synonym">Acutodesmus obliquus</name>
    <dbReference type="NCBI Taxonomy" id="3088"/>
    <lineage>
        <taxon>Eukaryota</taxon>
        <taxon>Viridiplantae</taxon>
        <taxon>Chlorophyta</taxon>
        <taxon>core chlorophytes</taxon>
        <taxon>Chlorophyceae</taxon>
        <taxon>CS clade</taxon>
        <taxon>Sphaeropleales</taxon>
        <taxon>Scenedesmaceae</taxon>
        <taxon>Tetradesmus</taxon>
    </lineage>
</organism>
<dbReference type="GO" id="GO:0005634">
    <property type="term" value="C:nucleus"/>
    <property type="evidence" value="ECO:0007669"/>
    <property type="project" value="TreeGrafter"/>
</dbReference>
<reference evidence="1 2" key="1">
    <citation type="submission" date="2016-10" db="EMBL/GenBank/DDBJ databases">
        <authorList>
            <person name="Cai Z."/>
        </authorList>
    </citation>
    <scope>NUCLEOTIDE SEQUENCE [LARGE SCALE GENOMIC DNA]</scope>
</reference>
<protein>
    <submittedName>
        <fullName evidence="1">Uncharacterized protein</fullName>
    </submittedName>
</protein>
<dbReference type="GO" id="GO:0006606">
    <property type="term" value="P:protein import into nucleus"/>
    <property type="evidence" value="ECO:0007669"/>
    <property type="project" value="TreeGrafter"/>
</dbReference>
<dbReference type="EMBL" id="FNXT01000417">
    <property type="protein sequence ID" value="SZX64575.1"/>
    <property type="molecule type" value="Genomic_DNA"/>
</dbReference>
<dbReference type="InterPro" id="IPR031318">
    <property type="entry name" value="OPI10"/>
</dbReference>
<evidence type="ECO:0000313" key="2">
    <source>
        <dbReference type="Proteomes" id="UP000256970"/>
    </source>
</evidence>
<dbReference type="InterPro" id="IPR048364">
    <property type="entry name" value="Hikeshi-like_C"/>
</dbReference>
<name>A0A383VG88_TETOB</name>
<keyword evidence="2" id="KW-1185">Reference proteome</keyword>
<sequence>MAPFGVLFVGNSYPITSDYFAQVDPTHWVLDVCSLVKPQYWELKEVCLFLTAPDTLDPSLALGLYLKSGSGDWVYMGCCHSTHPSEVMPLRWPAQEGGYAVPPGPGFIQVGVSIEPLAEVAAKESSRVGDKLAYAKRVGMDLYHFLASFATQTNGDTIVIPTKALDRWYERFERKFRLDPDFLTRNQDKI</sequence>
<dbReference type="AlphaFoldDB" id="A0A383VG88"/>
<dbReference type="Pfam" id="PF21057">
    <property type="entry name" value="Hikeshi-like_C"/>
    <property type="match status" value="1"/>
</dbReference>
<dbReference type="PANTHER" id="PTHR12925">
    <property type="entry name" value="HIKESHI FAMILY MEMBER"/>
    <property type="match status" value="1"/>
</dbReference>